<dbReference type="OrthoDB" id="9934617at2759"/>
<sequence length="627" mass="70309">MADRTPSLPSTSKESRKEYYKIRDASKVYLFGVFQRWREFRDANNIKTDKDAAEVLLDTYYNSKSKNSCVSVESQTDPEEVGPVSSTACLQEIQPITPRSGPQTRQAVRDSLPSPVLTSTPRPCASGFTRTSSFPSPVSDINPVSPLARSSRRSLLCESSPLSSRSTRIREVPVDISPLEETLTASDEDSGSDDDGSLEPTLTATSLLPINENYELPLAETSIEEEVFNTNLGGHDNIGEHEQQLTGNGESDSTGYTSSVQGVTPDKAVQMEKCIVFTDTLVSLLKELHGSICKRQGCGRLLEYQRRYLGTCLVVSWQCSAGHQGGRWAAQPTCEKIRAGNFMLASALLLSGNSFTKMNIVDVREAAGKSNNMERIGFERGMDKLLTSQMCIKGVVTDGHLEIAALMTKTKVNEDLALWAPSVRNHFWYCSKNCEKDVKNVKDKWIGILHHVVNEHVWILEEGSNGAKCDYDPLTQEERNKPWLKKGSQAHKALTKIVMDTRFLNTLKYYTYFRFVGYRLRNQLAAIDFNHHRNRDVATTADGRPRMERKFSKRSKQWCAVKVLEPKEYSYIEMLFLKIFEKRANSTGGVSQRIGILEEDPRRIAPNISLIPPPSVQSLVEAHKSRF</sequence>
<feature type="compositionally biased region" description="Low complexity" evidence="1">
    <location>
        <begin position="145"/>
        <end position="166"/>
    </location>
</feature>
<keyword evidence="3" id="KW-1185">Reference proteome</keyword>
<dbReference type="Proteomes" id="UP001152795">
    <property type="component" value="Unassembled WGS sequence"/>
</dbReference>
<feature type="compositionally biased region" description="Polar residues" evidence="1">
    <location>
        <begin position="244"/>
        <end position="261"/>
    </location>
</feature>
<dbReference type="PANTHER" id="PTHR31751">
    <property type="entry name" value="SI:CH211-108C17.2-RELATED-RELATED"/>
    <property type="match status" value="1"/>
</dbReference>
<comment type="caution">
    <text evidence="2">The sequence shown here is derived from an EMBL/GenBank/DDBJ whole genome shotgun (WGS) entry which is preliminary data.</text>
</comment>
<reference evidence="2" key="1">
    <citation type="submission" date="2020-04" db="EMBL/GenBank/DDBJ databases">
        <authorList>
            <person name="Alioto T."/>
            <person name="Alioto T."/>
            <person name="Gomez Garrido J."/>
        </authorList>
    </citation>
    <scope>NUCLEOTIDE SEQUENCE</scope>
    <source>
        <strain evidence="2">A484AB</strain>
    </source>
</reference>
<evidence type="ECO:0000313" key="3">
    <source>
        <dbReference type="Proteomes" id="UP001152795"/>
    </source>
</evidence>
<feature type="compositionally biased region" description="Acidic residues" evidence="1">
    <location>
        <begin position="186"/>
        <end position="197"/>
    </location>
</feature>
<dbReference type="AlphaFoldDB" id="A0A7D9IWZ8"/>
<organism evidence="2 3">
    <name type="scientific">Paramuricea clavata</name>
    <name type="common">Red gorgonian</name>
    <name type="synonym">Violescent sea-whip</name>
    <dbReference type="NCBI Taxonomy" id="317549"/>
    <lineage>
        <taxon>Eukaryota</taxon>
        <taxon>Metazoa</taxon>
        <taxon>Cnidaria</taxon>
        <taxon>Anthozoa</taxon>
        <taxon>Octocorallia</taxon>
        <taxon>Malacalcyonacea</taxon>
        <taxon>Plexauridae</taxon>
        <taxon>Paramuricea</taxon>
    </lineage>
</organism>
<evidence type="ECO:0000313" key="2">
    <source>
        <dbReference type="EMBL" id="CAB4015052.1"/>
    </source>
</evidence>
<dbReference type="EMBL" id="CACRXK020008556">
    <property type="protein sequence ID" value="CAB4015052.1"/>
    <property type="molecule type" value="Genomic_DNA"/>
</dbReference>
<feature type="region of interest" description="Disordered" evidence="1">
    <location>
        <begin position="94"/>
        <end position="206"/>
    </location>
</feature>
<proteinExistence type="predicted"/>
<name>A0A7D9IWZ8_PARCT</name>
<protein>
    <submittedName>
        <fullName evidence="2">Uncharacterized protein</fullName>
    </submittedName>
</protein>
<gene>
    <name evidence="2" type="ORF">PACLA_8A014514</name>
</gene>
<feature type="region of interest" description="Disordered" evidence="1">
    <location>
        <begin position="231"/>
        <end position="261"/>
    </location>
</feature>
<accession>A0A7D9IWZ8</accession>
<dbReference type="PANTHER" id="PTHR31751:SF7">
    <property type="entry name" value="THAP-TYPE DOMAIN-CONTAINING PROTEIN"/>
    <property type="match status" value="1"/>
</dbReference>
<evidence type="ECO:0000256" key="1">
    <source>
        <dbReference type="SAM" id="MobiDB-lite"/>
    </source>
</evidence>